<keyword evidence="6" id="KW-0805">Transcription regulation</keyword>
<feature type="compositionally biased region" description="Low complexity" evidence="10">
    <location>
        <begin position="36"/>
        <end position="48"/>
    </location>
</feature>
<proteinExistence type="predicted"/>
<feature type="signal peptide" evidence="11">
    <location>
        <begin position="1"/>
        <end position="25"/>
    </location>
</feature>
<sequence length="778" mass="83665">MLLANKFLLSLAIAFAFSRAGRVYAQDDPDSDTEADAATSSTRTSTSAGVTGTTNVDPCFLQCAQQAASNAGCDLTDPSCICSSETFQSDTTACLQSQCSASVVSQAQALGTQECTAGGAFATTTETGTSRHLASTGASTRTSSVASVLHSATSSGSASAAIASGSATNLATAGSELTITMNGILGLVSVIAGIVFGALTSSSSEATLQRGKACLSCRRRKMKCDGQRPYCTQCVKGNRAEDCEYTDNQGRTRTQMLEETVALLQARIHELENPRIASQSIRLHDPYAATRPHRTVQSATAPGMSRIGSEAGLWWEQEEPPAGILETLIGIFMPRAVSLGFALSPAHFLSDLHVPTPHVNRPHPALIHSVILWALHLSNSHEFMQHENLYLQRSILALQDALIQEPGLEGSVLARRRLHAMQAEVLLSQYFFSLGRLLEGRYHTNAAVSLSVSCGLHRTRPTRDSETLRPQASSAFNALELPSARTALEYGERIRLFWNIFVLDRCWSTVLGVPCLLTDDPVLGTQIDIDWPMDIADYEESQANFSLLSGVSSRTVQRLLSGEIPTPRRGSTLPESAFRVMAAAVFERASRLSELWFSSHSHAPSRASLRSEMQVIARTTTTFARMLTPVDELLSGRPSGHETQLIAHSLAHATMMTLHNVRSSESPPGDLNAINSRLVHASEILKVLEGLCGDSSLTVDPILSMVGSLAAQTFLQEEKRMGQISGGGDSSSVASNRLITLRASITRIISTLQRCAETNNRNAIFGQQADEISESLEQ</sequence>
<dbReference type="PROSITE" id="PS52012">
    <property type="entry name" value="CFEM"/>
    <property type="match status" value="1"/>
</dbReference>
<dbReference type="InterPro" id="IPR036864">
    <property type="entry name" value="Zn2-C6_fun-type_DNA-bd_sf"/>
</dbReference>
<evidence type="ECO:0000256" key="9">
    <source>
        <dbReference type="ARBA" id="ARBA00023242"/>
    </source>
</evidence>
<dbReference type="Pfam" id="PF05730">
    <property type="entry name" value="CFEM"/>
    <property type="match status" value="1"/>
</dbReference>
<dbReference type="PROSITE" id="PS50048">
    <property type="entry name" value="ZN2_CY6_FUNGAL_2"/>
    <property type="match status" value="1"/>
</dbReference>
<dbReference type="Pfam" id="PF04082">
    <property type="entry name" value="Fungal_trans"/>
    <property type="match status" value="1"/>
</dbReference>
<dbReference type="GO" id="GO:0005576">
    <property type="term" value="C:extracellular region"/>
    <property type="evidence" value="ECO:0007669"/>
    <property type="project" value="UniProtKB-SubCell"/>
</dbReference>
<evidence type="ECO:0000256" key="3">
    <source>
        <dbReference type="ARBA" id="ARBA00022525"/>
    </source>
</evidence>
<keyword evidence="9" id="KW-0539">Nucleus</keyword>
<comment type="caution">
    <text evidence="14">The sequence shown here is derived from an EMBL/GenBank/DDBJ whole genome shotgun (WGS) entry which is preliminary data.</text>
</comment>
<dbReference type="SMART" id="SM00066">
    <property type="entry name" value="GAL4"/>
    <property type="match status" value="1"/>
</dbReference>
<keyword evidence="5 11" id="KW-0732">Signal</keyword>
<dbReference type="SMART" id="SM00906">
    <property type="entry name" value="Fungal_trans"/>
    <property type="match status" value="1"/>
</dbReference>
<name>A0A9Q5MYV2_SANBA</name>
<keyword evidence="4" id="KW-0479">Metal-binding</keyword>
<dbReference type="CDD" id="cd00067">
    <property type="entry name" value="GAL4"/>
    <property type="match status" value="1"/>
</dbReference>
<evidence type="ECO:0000256" key="2">
    <source>
        <dbReference type="ARBA" id="ARBA00004613"/>
    </source>
</evidence>
<dbReference type="GO" id="GO:0005634">
    <property type="term" value="C:nucleus"/>
    <property type="evidence" value="ECO:0007669"/>
    <property type="project" value="UniProtKB-SubCell"/>
</dbReference>
<dbReference type="InterPro" id="IPR050815">
    <property type="entry name" value="TF_fung"/>
</dbReference>
<organism evidence="14 15">
    <name type="scientific">Sanghuangporus baumii</name>
    <name type="common">Phellinus baumii</name>
    <dbReference type="NCBI Taxonomy" id="108892"/>
    <lineage>
        <taxon>Eukaryota</taxon>
        <taxon>Fungi</taxon>
        <taxon>Dikarya</taxon>
        <taxon>Basidiomycota</taxon>
        <taxon>Agaricomycotina</taxon>
        <taxon>Agaricomycetes</taxon>
        <taxon>Hymenochaetales</taxon>
        <taxon>Hymenochaetaceae</taxon>
        <taxon>Sanghuangporus</taxon>
    </lineage>
</organism>
<dbReference type="GO" id="GO:0000981">
    <property type="term" value="F:DNA-binding transcription factor activity, RNA polymerase II-specific"/>
    <property type="evidence" value="ECO:0007669"/>
    <property type="project" value="InterPro"/>
</dbReference>
<evidence type="ECO:0000259" key="12">
    <source>
        <dbReference type="PROSITE" id="PS50048"/>
    </source>
</evidence>
<evidence type="ECO:0000256" key="7">
    <source>
        <dbReference type="ARBA" id="ARBA00023157"/>
    </source>
</evidence>
<dbReference type="InterPro" id="IPR001138">
    <property type="entry name" value="Zn2Cys6_DnaBD"/>
</dbReference>
<evidence type="ECO:0000313" key="15">
    <source>
        <dbReference type="Proteomes" id="UP000757232"/>
    </source>
</evidence>
<dbReference type="InterPro" id="IPR007219">
    <property type="entry name" value="XnlR_reg_dom"/>
</dbReference>
<evidence type="ECO:0000256" key="10">
    <source>
        <dbReference type="SAM" id="MobiDB-lite"/>
    </source>
</evidence>
<dbReference type="OrthoDB" id="2309723at2759"/>
<keyword evidence="7" id="KW-1015">Disulfide bond</keyword>
<reference evidence="14" key="1">
    <citation type="submission" date="2016-06" db="EMBL/GenBank/DDBJ databases">
        <title>Draft Genome sequence of the fungus Inonotus baumii.</title>
        <authorList>
            <person name="Zhu H."/>
            <person name="Lin W."/>
        </authorList>
    </citation>
    <scope>NUCLEOTIDE SEQUENCE</scope>
    <source>
        <strain evidence="14">821</strain>
    </source>
</reference>
<feature type="region of interest" description="Disordered" evidence="10">
    <location>
        <begin position="26"/>
        <end position="51"/>
    </location>
</feature>
<dbReference type="GO" id="GO:0006351">
    <property type="term" value="P:DNA-templated transcription"/>
    <property type="evidence" value="ECO:0007669"/>
    <property type="project" value="InterPro"/>
</dbReference>
<dbReference type="SMART" id="SM00747">
    <property type="entry name" value="CFEM"/>
    <property type="match status" value="1"/>
</dbReference>
<dbReference type="GO" id="GO:0003677">
    <property type="term" value="F:DNA binding"/>
    <property type="evidence" value="ECO:0007669"/>
    <property type="project" value="InterPro"/>
</dbReference>
<feature type="chain" id="PRO_5040321910" description="Zn(2)-C6 fungal-type domain-containing protein" evidence="11">
    <location>
        <begin position="26"/>
        <end position="778"/>
    </location>
</feature>
<protein>
    <recommendedName>
        <fullName evidence="16">Zn(2)-C6 fungal-type domain-containing protein</fullName>
    </recommendedName>
</protein>
<dbReference type="EMBL" id="LNZH02000213">
    <property type="protein sequence ID" value="OCB84855.1"/>
    <property type="molecule type" value="Genomic_DNA"/>
</dbReference>
<dbReference type="Proteomes" id="UP000757232">
    <property type="component" value="Unassembled WGS sequence"/>
</dbReference>
<evidence type="ECO:0000313" key="14">
    <source>
        <dbReference type="EMBL" id="OCB84855.1"/>
    </source>
</evidence>
<evidence type="ECO:0000256" key="5">
    <source>
        <dbReference type="ARBA" id="ARBA00022729"/>
    </source>
</evidence>
<evidence type="ECO:0000256" key="6">
    <source>
        <dbReference type="ARBA" id="ARBA00023015"/>
    </source>
</evidence>
<evidence type="ECO:0000256" key="8">
    <source>
        <dbReference type="ARBA" id="ARBA00023163"/>
    </source>
</evidence>
<accession>A0A9Q5MYV2</accession>
<evidence type="ECO:0000256" key="4">
    <source>
        <dbReference type="ARBA" id="ARBA00022723"/>
    </source>
</evidence>
<evidence type="ECO:0000256" key="1">
    <source>
        <dbReference type="ARBA" id="ARBA00004123"/>
    </source>
</evidence>
<dbReference type="GO" id="GO:0008270">
    <property type="term" value="F:zinc ion binding"/>
    <property type="evidence" value="ECO:0007669"/>
    <property type="project" value="InterPro"/>
</dbReference>
<keyword evidence="8" id="KW-0804">Transcription</keyword>
<evidence type="ECO:0008006" key="16">
    <source>
        <dbReference type="Google" id="ProtNLM"/>
    </source>
</evidence>
<dbReference type="AlphaFoldDB" id="A0A9Q5MYV2"/>
<dbReference type="PROSITE" id="PS00463">
    <property type="entry name" value="ZN2_CY6_FUNGAL_1"/>
    <property type="match status" value="1"/>
</dbReference>
<comment type="subcellular location">
    <subcellularLocation>
        <location evidence="1">Nucleus</location>
    </subcellularLocation>
    <subcellularLocation>
        <location evidence="2">Secreted</location>
    </subcellularLocation>
</comment>
<gene>
    <name evidence="14" type="ORF">A7U60_g8076</name>
</gene>
<dbReference type="InterPro" id="IPR008427">
    <property type="entry name" value="Extracellular_membr_CFEM_dom"/>
</dbReference>
<evidence type="ECO:0000256" key="11">
    <source>
        <dbReference type="SAM" id="SignalP"/>
    </source>
</evidence>
<keyword evidence="15" id="KW-1185">Reference proteome</keyword>
<dbReference type="PANTHER" id="PTHR47338:SF29">
    <property type="entry name" value="ZN(2)-C6 FUNGAL-TYPE DOMAIN-CONTAINING PROTEIN"/>
    <property type="match status" value="1"/>
</dbReference>
<dbReference type="CDD" id="cd12148">
    <property type="entry name" value="fungal_TF_MHR"/>
    <property type="match status" value="1"/>
</dbReference>
<dbReference type="Pfam" id="PF00172">
    <property type="entry name" value="Zn_clus"/>
    <property type="match status" value="1"/>
</dbReference>
<feature type="domain" description="CFEM" evidence="13">
    <location>
        <begin position="31"/>
        <end position="142"/>
    </location>
</feature>
<dbReference type="PANTHER" id="PTHR47338">
    <property type="entry name" value="ZN(II)2CYS6 TRANSCRIPTION FACTOR (EUROFUNG)-RELATED"/>
    <property type="match status" value="1"/>
</dbReference>
<evidence type="ECO:0000259" key="13">
    <source>
        <dbReference type="PROSITE" id="PS52012"/>
    </source>
</evidence>
<keyword evidence="3" id="KW-0964">Secreted</keyword>
<dbReference type="SUPFAM" id="SSF57701">
    <property type="entry name" value="Zn2/Cys6 DNA-binding domain"/>
    <property type="match status" value="1"/>
</dbReference>
<feature type="domain" description="Zn(2)-C6 fungal-type" evidence="12">
    <location>
        <begin position="213"/>
        <end position="245"/>
    </location>
</feature>
<dbReference type="Gene3D" id="4.10.240.10">
    <property type="entry name" value="Zn(2)-C6 fungal-type DNA-binding domain"/>
    <property type="match status" value="1"/>
</dbReference>